<sequence length="433" mass="50904">MIRNRINSLHKKPFYLRHKFFTNTSSNVLNENEVNLNSNNLNINDHNLNEKDNDIGEANNININDNNDDNLNEDDSYNDFNDDDNNLNEDDSYNDFNDDDNNLNENDSYNDFNDDDNNLNENDSYNDFNDDDNNLNENDSYNDFNDDDNNLNEDDSYNNFNNDDNDLNEDDSDDNFNDDDNNDNLTDNDFNDDNNDLNEDDNFEDDINTIISEAIVDEALKSDKLLQNDCEFGPYFESITATLLFCWIQKHSISTRAYDELVDILKHPQFHVSDIISNNRRFREWRRHLPLIPIRSHSIKISTKKTPSITPSIKPAYYLSISDIIWHILNNKSIFDRMYFGPAIETEEHSEFWHGEIWGESPCFGDNSIMIRQVKYQIGEYLCYNDNNRRKLGRLLAILYGNDGHKLKIQCILTYNELPTNFKSNSRSRSYEQ</sequence>
<organism evidence="2 3">
    <name type="scientific">Rhizophagus irregularis</name>
    <dbReference type="NCBI Taxonomy" id="588596"/>
    <lineage>
        <taxon>Eukaryota</taxon>
        <taxon>Fungi</taxon>
        <taxon>Fungi incertae sedis</taxon>
        <taxon>Mucoromycota</taxon>
        <taxon>Glomeromycotina</taxon>
        <taxon>Glomeromycetes</taxon>
        <taxon>Glomerales</taxon>
        <taxon>Glomeraceae</taxon>
        <taxon>Rhizophagus</taxon>
    </lineage>
</organism>
<dbReference type="Proteomes" id="UP000232722">
    <property type="component" value="Unassembled WGS sequence"/>
</dbReference>
<feature type="region of interest" description="Disordered" evidence="1">
    <location>
        <begin position="63"/>
        <end position="201"/>
    </location>
</feature>
<dbReference type="VEuPathDB" id="FungiDB:RhiirFUN_008343"/>
<dbReference type="VEuPathDB" id="FungiDB:FUN_019080"/>
<feature type="compositionally biased region" description="Acidic residues" evidence="1">
    <location>
        <begin position="189"/>
        <end position="201"/>
    </location>
</feature>
<reference evidence="2 3" key="1">
    <citation type="submission" date="2016-04" db="EMBL/GenBank/DDBJ databases">
        <title>Genome analyses suggest a sexual origin of heterokaryosis in a supposedly ancient asexual fungus.</title>
        <authorList>
            <person name="Ropars J."/>
            <person name="Sedzielewska K."/>
            <person name="Noel J."/>
            <person name="Charron P."/>
            <person name="Farinelli L."/>
            <person name="Marton T."/>
            <person name="Kruger M."/>
            <person name="Pelin A."/>
            <person name="Brachmann A."/>
            <person name="Corradi N."/>
        </authorList>
    </citation>
    <scope>NUCLEOTIDE SEQUENCE [LARGE SCALE GENOMIC DNA]</scope>
    <source>
        <strain evidence="2 3">A5</strain>
    </source>
</reference>
<name>A0A2N0NQJ0_9GLOM</name>
<dbReference type="VEuPathDB" id="FungiDB:RhiirFUN_004013"/>
<dbReference type="AlphaFoldDB" id="A0A2N0NQJ0"/>
<comment type="caution">
    <text evidence="2">The sequence shown here is derived from an EMBL/GenBank/DDBJ whole genome shotgun (WGS) entry which is preliminary data.</text>
</comment>
<reference evidence="2 3" key="2">
    <citation type="submission" date="2017-09" db="EMBL/GenBank/DDBJ databases">
        <title>Extensive intraspecific genome diversity in a model arbuscular mycorrhizal fungus.</title>
        <authorList>
            <person name="Chen E.C."/>
            <person name="Morin E."/>
            <person name="Beaudet D."/>
            <person name="Noel J."/>
            <person name="Ndikumana S."/>
            <person name="Charron P."/>
            <person name="St-Onge C."/>
            <person name="Giorgi J."/>
            <person name="Grigoriev I.V."/>
            <person name="Roux C."/>
            <person name="Martin F.M."/>
            <person name="Corradi N."/>
        </authorList>
    </citation>
    <scope>NUCLEOTIDE SEQUENCE [LARGE SCALE GENOMIC DNA]</scope>
    <source>
        <strain evidence="2 3">A5</strain>
    </source>
</reference>
<dbReference type="EMBL" id="LLXJ01003601">
    <property type="protein sequence ID" value="PKB96839.1"/>
    <property type="molecule type" value="Genomic_DNA"/>
</dbReference>
<protein>
    <submittedName>
        <fullName evidence="2">Uncharacterized protein</fullName>
    </submittedName>
</protein>
<feature type="compositionally biased region" description="Acidic residues" evidence="1">
    <location>
        <begin position="144"/>
        <end position="156"/>
    </location>
</feature>
<feature type="compositionally biased region" description="Acidic residues" evidence="1">
    <location>
        <begin position="163"/>
        <end position="182"/>
    </location>
</feature>
<accession>A0A2N0NQJ0</accession>
<gene>
    <name evidence="2" type="ORF">RhiirA5_434162</name>
</gene>
<dbReference type="VEuPathDB" id="FungiDB:FUN_007949"/>
<feature type="non-terminal residue" evidence="2">
    <location>
        <position position="433"/>
    </location>
</feature>
<feature type="compositionally biased region" description="Acidic residues" evidence="1">
    <location>
        <begin position="66"/>
        <end position="102"/>
    </location>
</feature>
<evidence type="ECO:0000256" key="1">
    <source>
        <dbReference type="SAM" id="MobiDB-lite"/>
    </source>
</evidence>
<evidence type="ECO:0000313" key="3">
    <source>
        <dbReference type="Proteomes" id="UP000232722"/>
    </source>
</evidence>
<evidence type="ECO:0000313" key="2">
    <source>
        <dbReference type="EMBL" id="PKB96839.1"/>
    </source>
</evidence>
<proteinExistence type="predicted"/>
<dbReference type="VEuPathDB" id="FungiDB:RhiirA1_443380"/>